<dbReference type="AlphaFoldDB" id="A0AAD5U4S1"/>
<gene>
    <name evidence="3" type="ORF">HK099_008333</name>
</gene>
<evidence type="ECO:0000259" key="2">
    <source>
        <dbReference type="PROSITE" id="PS50089"/>
    </source>
</evidence>
<dbReference type="InterPro" id="IPR001841">
    <property type="entry name" value="Znf_RING"/>
</dbReference>
<accession>A0AAD5U4S1</accession>
<comment type="caution">
    <text evidence="3">The sequence shown here is derived from an EMBL/GenBank/DDBJ whole genome shotgun (WGS) entry which is preliminary data.</text>
</comment>
<keyword evidence="1" id="KW-0863">Zinc-finger</keyword>
<name>A0AAD5U4S1_9FUNG</name>
<keyword evidence="4" id="KW-1185">Reference proteome</keyword>
<organism evidence="3 4">
    <name type="scientific">Clydaea vesicula</name>
    <dbReference type="NCBI Taxonomy" id="447962"/>
    <lineage>
        <taxon>Eukaryota</taxon>
        <taxon>Fungi</taxon>
        <taxon>Fungi incertae sedis</taxon>
        <taxon>Chytridiomycota</taxon>
        <taxon>Chytridiomycota incertae sedis</taxon>
        <taxon>Chytridiomycetes</taxon>
        <taxon>Lobulomycetales</taxon>
        <taxon>Lobulomycetaceae</taxon>
        <taxon>Clydaea</taxon>
    </lineage>
</organism>
<sequence>MDFNSKDVEQGYDNLDYLYSRCSICFDETHDFCLTRCRDQFCKGCFQRYVREIVKSSWGLAIKEITCPVCNDALVGQEWKRYLDEKTIELYELYNQPHRAMSRYCGDCFIEIRIAQKPIKSSEERQFRFSEIYRLICNLFNEYKSKNKDSNCLARFQADFCNEFSGGGNGTKSILDIYTNIMIDVGKLVGVRCSDNGAFKEGAVLTLNPDLLQKVTLISTMFIPLETDEAKWKKLQFLHISNFPKVIGETPFHENLACTKYMKNIIARNEDTEKVANFKWKLENRCELDRTRSKIQLAEEKELLSTSPSKTKAFTELGVPNVFQIEEKFLK</sequence>
<proteinExistence type="predicted"/>
<dbReference type="EMBL" id="JADGJW010000090">
    <property type="protein sequence ID" value="KAJ3224534.1"/>
    <property type="molecule type" value="Genomic_DNA"/>
</dbReference>
<feature type="domain" description="RING-type" evidence="2">
    <location>
        <begin position="22"/>
        <end position="71"/>
    </location>
</feature>
<dbReference type="Gene3D" id="3.30.40.10">
    <property type="entry name" value="Zinc/RING finger domain, C3HC4 (zinc finger)"/>
    <property type="match status" value="1"/>
</dbReference>
<evidence type="ECO:0000313" key="4">
    <source>
        <dbReference type="Proteomes" id="UP001211065"/>
    </source>
</evidence>
<reference evidence="3" key="1">
    <citation type="submission" date="2020-05" db="EMBL/GenBank/DDBJ databases">
        <title>Phylogenomic resolution of chytrid fungi.</title>
        <authorList>
            <person name="Stajich J.E."/>
            <person name="Amses K."/>
            <person name="Simmons R."/>
            <person name="Seto K."/>
            <person name="Myers J."/>
            <person name="Bonds A."/>
            <person name="Quandt C.A."/>
            <person name="Barry K."/>
            <person name="Liu P."/>
            <person name="Grigoriev I."/>
            <person name="Longcore J.E."/>
            <person name="James T.Y."/>
        </authorList>
    </citation>
    <scope>NUCLEOTIDE SEQUENCE</scope>
    <source>
        <strain evidence="3">JEL0476</strain>
    </source>
</reference>
<keyword evidence="1" id="KW-0479">Metal-binding</keyword>
<protein>
    <recommendedName>
        <fullName evidence="2">RING-type domain-containing protein</fullName>
    </recommendedName>
</protein>
<dbReference type="InterPro" id="IPR013083">
    <property type="entry name" value="Znf_RING/FYVE/PHD"/>
</dbReference>
<dbReference type="GO" id="GO:0008270">
    <property type="term" value="F:zinc ion binding"/>
    <property type="evidence" value="ECO:0007669"/>
    <property type="project" value="UniProtKB-KW"/>
</dbReference>
<dbReference type="Proteomes" id="UP001211065">
    <property type="component" value="Unassembled WGS sequence"/>
</dbReference>
<dbReference type="SUPFAM" id="SSF57850">
    <property type="entry name" value="RING/U-box"/>
    <property type="match status" value="1"/>
</dbReference>
<evidence type="ECO:0000256" key="1">
    <source>
        <dbReference type="PROSITE-ProRule" id="PRU00175"/>
    </source>
</evidence>
<keyword evidence="1" id="KW-0862">Zinc</keyword>
<evidence type="ECO:0000313" key="3">
    <source>
        <dbReference type="EMBL" id="KAJ3224534.1"/>
    </source>
</evidence>
<dbReference type="PROSITE" id="PS50089">
    <property type="entry name" value="ZF_RING_2"/>
    <property type="match status" value="1"/>
</dbReference>